<sequence>MSSTVQSDDSQPEPPQVCAEHRSGRQTRCRICAIKNPAFRKAVAVDQQVPGAPSQNDICERLREHINDPDPSIALDALVESGLDVRTNGHCALQDFADSPKILCWLLEQGIDANRTDHDREESGFRLYGPIEHSLKVLNNIGATGNIELFDHVVARGADPLRSFALHSVSRCKDPEKTVNMIDHLIDVHHMDVNFDNDSLRDYFDDAPDSGGPLHAAIHHQNLVAVQHLLKRGANANGIKRWQDGYGWHNCGVLDNAIIGRYNSPGPMLSALEPLLDAGASIDSAFSYAVEANRVDAARLCLARGVDPTVVIKVVDDCEASRLAGSPEGDYEAMWELEADDSLPRPEVVQRREEMKELLALLKQTYK</sequence>
<evidence type="ECO:0000256" key="2">
    <source>
        <dbReference type="SAM" id="MobiDB-lite"/>
    </source>
</evidence>
<dbReference type="InParanoid" id="A0A1V8TIH4"/>
<dbReference type="Proteomes" id="UP000192596">
    <property type="component" value="Unassembled WGS sequence"/>
</dbReference>
<proteinExistence type="predicted"/>
<comment type="caution">
    <text evidence="3">The sequence shown here is derived from an EMBL/GenBank/DDBJ whole genome shotgun (WGS) entry which is preliminary data.</text>
</comment>
<keyword evidence="1" id="KW-0040">ANK repeat</keyword>
<dbReference type="STRING" id="1507870.A0A1V8TIH4"/>
<dbReference type="SUPFAM" id="SSF48403">
    <property type="entry name" value="Ankyrin repeat"/>
    <property type="match status" value="1"/>
</dbReference>
<reference evidence="4" key="1">
    <citation type="submission" date="2017-03" db="EMBL/GenBank/DDBJ databases">
        <title>Genomes of endolithic fungi from Antarctica.</title>
        <authorList>
            <person name="Coleine C."/>
            <person name="Masonjones S."/>
            <person name="Stajich J.E."/>
        </authorList>
    </citation>
    <scope>NUCLEOTIDE SEQUENCE [LARGE SCALE GENOMIC DNA]</scope>
    <source>
        <strain evidence="4">CCFEE 5527</strain>
    </source>
</reference>
<evidence type="ECO:0000313" key="3">
    <source>
        <dbReference type="EMBL" id="OQO11094.1"/>
    </source>
</evidence>
<dbReference type="AlphaFoldDB" id="A0A1V8TIH4"/>
<dbReference type="PROSITE" id="PS50088">
    <property type="entry name" value="ANK_REPEAT"/>
    <property type="match status" value="1"/>
</dbReference>
<dbReference type="Gene3D" id="1.25.40.20">
    <property type="entry name" value="Ankyrin repeat-containing domain"/>
    <property type="match status" value="1"/>
</dbReference>
<keyword evidence="4" id="KW-1185">Reference proteome</keyword>
<dbReference type="EMBL" id="NAJO01000007">
    <property type="protein sequence ID" value="OQO11094.1"/>
    <property type="molecule type" value="Genomic_DNA"/>
</dbReference>
<feature type="region of interest" description="Disordered" evidence="2">
    <location>
        <begin position="1"/>
        <end position="21"/>
    </location>
</feature>
<name>A0A1V8TIH4_9PEZI</name>
<dbReference type="Pfam" id="PF00023">
    <property type="entry name" value="Ank"/>
    <property type="match status" value="1"/>
</dbReference>
<protein>
    <submittedName>
        <fullName evidence="3">Uncharacterized protein</fullName>
    </submittedName>
</protein>
<feature type="repeat" description="ANK" evidence="1">
    <location>
        <begin position="209"/>
        <end position="241"/>
    </location>
</feature>
<organism evidence="3 4">
    <name type="scientific">Cryoendolithus antarcticus</name>
    <dbReference type="NCBI Taxonomy" id="1507870"/>
    <lineage>
        <taxon>Eukaryota</taxon>
        <taxon>Fungi</taxon>
        <taxon>Dikarya</taxon>
        <taxon>Ascomycota</taxon>
        <taxon>Pezizomycotina</taxon>
        <taxon>Dothideomycetes</taxon>
        <taxon>Dothideomycetidae</taxon>
        <taxon>Cladosporiales</taxon>
        <taxon>Cladosporiaceae</taxon>
        <taxon>Cryoendolithus</taxon>
    </lineage>
</organism>
<evidence type="ECO:0000313" key="4">
    <source>
        <dbReference type="Proteomes" id="UP000192596"/>
    </source>
</evidence>
<dbReference type="PROSITE" id="PS50297">
    <property type="entry name" value="ANK_REP_REGION"/>
    <property type="match status" value="1"/>
</dbReference>
<dbReference type="OrthoDB" id="3641574at2759"/>
<dbReference type="InterPro" id="IPR002110">
    <property type="entry name" value="Ankyrin_rpt"/>
</dbReference>
<dbReference type="InterPro" id="IPR036770">
    <property type="entry name" value="Ankyrin_rpt-contain_sf"/>
</dbReference>
<dbReference type="SMART" id="SM00248">
    <property type="entry name" value="ANK"/>
    <property type="match status" value="3"/>
</dbReference>
<evidence type="ECO:0000256" key="1">
    <source>
        <dbReference type="PROSITE-ProRule" id="PRU00023"/>
    </source>
</evidence>
<accession>A0A1V8TIH4</accession>
<gene>
    <name evidence="3" type="ORF">B0A48_05349</name>
</gene>